<evidence type="ECO:0000313" key="4">
    <source>
        <dbReference type="EMBL" id="BBN68391.1"/>
    </source>
</evidence>
<sequence>MRVFGCLAFATNNHPTSKFDTRAKKSIFLGYPSGQKAYKLYDLTTHKIFINRDVTFLEHHFPFHTLSPTTPSDQLHVLPTPHIADIDPCHPTLGPHTFPPTNPTFSPEHNFTLSSQDDPISPATPNPPANHPSFSPTDPPISTADPTTSSPAALTNPEQPASLPLYTPPSTNPPVRVSQRSKQAPVWQKDYVLNHILMPRPASSSSSSPILPKGTRYPLCNFISYHRYSPSHLSFLATVSSSVEPSCFTDAAADPNWQQAMRSELAALTSNNTWTLTPLPPGKQPIGCKWVYKIKHRSDGSIERYKARLVAKGYTQTEGLIIMILSHPRPR</sequence>
<feature type="compositionally biased region" description="Polar residues" evidence="1">
    <location>
        <begin position="144"/>
        <end position="159"/>
    </location>
</feature>
<reference evidence="4" key="1">
    <citation type="journal article" date="2019" name="Science">
        <title>Mutation of a bHLH transcription factor allowed almond domestication.</title>
        <authorList>
            <person name="Sanchez-Perez R."/>
            <person name="Pavan S."/>
            <person name="Mazzeo R."/>
            <person name="Moldovan C."/>
            <person name="Aiese Cigliano R."/>
            <person name="Del Cueto J."/>
            <person name="Ricciardi F."/>
            <person name="Lotti C."/>
            <person name="Ricciardi L."/>
            <person name="Dicenta F."/>
            <person name="Lopez-Marques R.L."/>
            <person name="Lindberg Moller B."/>
        </authorList>
    </citation>
    <scope>NUCLEOTIDE SEQUENCE</scope>
</reference>
<evidence type="ECO:0000259" key="2">
    <source>
        <dbReference type="Pfam" id="PF07727"/>
    </source>
</evidence>
<dbReference type="InterPro" id="IPR057670">
    <property type="entry name" value="SH3_retrovirus"/>
</dbReference>
<feature type="region of interest" description="Disordered" evidence="1">
    <location>
        <begin position="86"/>
        <end position="184"/>
    </location>
</feature>
<dbReference type="AlphaFoldDB" id="A0A5H2XWT2"/>
<dbReference type="EMBL" id="AP020743">
    <property type="protein sequence ID" value="BBN68391.1"/>
    <property type="molecule type" value="Genomic_DNA"/>
</dbReference>
<dbReference type="InterPro" id="IPR013103">
    <property type="entry name" value="RVT_2"/>
</dbReference>
<feature type="domain" description="Retroviral polymerase SH3-like" evidence="3">
    <location>
        <begin position="6"/>
        <end position="66"/>
    </location>
</feature>
<dbReference type="Pfam" id="PF07727">
    <property type="entry name" value="RVT_2"/>
    <property type="match status" value="1"/>
</dbReference>
<proteinExistence type="predicted"/>
<dbReference type="Pfam" id="PF25597">
    <property type="entry name" value="SH3_retrovirus"/>
    <property type="match status" value="1"/>
</dbReference>
<feature type="compositionally biased region" description="Polar residues" evidence="1">
    <location>
        <begin position="103"/>
        <end position="118"/>
    </location>
</feature>
<name>A0A5H2XWT2_PRUDU</name>
<feature type="domain" description="Reverse transcriptase Ty1/copia-type" evidence="2">
    <location>
        <begin position="271"/>
        <end position="319"/>
    </location>
</feature>
<accession>A0A5H2XWT2</accession>
<evidence type="ECO:0000259" key="3">
    <source>
        <dbReference type="Pfam" id="PF25597"/>
    </source>
</evidence>
<gene>
    <name evidence="4" type="ORF">Prudu_406S000500</name>
</gene>
<evidence type="ECO:0000256" key="1">
    <source>
        <dbReference type="SAM" id="MobiDB-lite"/>
    </source>
</evidence>
<protein>
    <submittedName>
        <fullName evidence="4">Transposable element protein</fullName>
    </submittedName>
</protein>
<organism evidence="4">
    <name type="scientific">Prunus dulcis</name>
    <name type="common">Almond</name>
    <name type="synonym">Amygdalus dulcis</name>
    <dbReference type="NCBI Taxonomy" id="3755"/>
    <lineage>
        <taxon>Eukaryota</taxon>
        <taxon>Viridiplantae</taxon>
        <taxon>Streptophyta</taxon>
        <taxon>Embryophyta</taxon>
        <taxon>Tracheophyta</taxon>
        <taxon>Spermatophyta</taxon>
        <taxon>Magnoliopsida</taxon>
        <taxon>eudicotyledons</taxon>
        <taxon>Gunneridae</taxon>
        <taxon>Pentapetalae</taxon>
        <taxon>rosids</taxon>
        <taxon>fabids</taxon>
        <taxon>Rosales</taxon>
        <taxon>Rosaceae</taxon>
        <taxon>Amygdaloideae</taxon>
        <taxon>Amygdaleae</taxon>
        <taxon>Prunus</taxon>
    </lineage>
</organism>